<organism evidence="2 3">
    <name type="scientific">Paraferrimonas sedimenticola</name>
    <dbReference type="NCBI Taxonomy" id="375674"/>
    <lineage>
        <taxon>Bacteria</taxon>
        <taxon>Pseudomonadati</taxon>
        <taxon>Pseudomonadota</taxon>
        <taxon>Gammaproteobacteria</taxon>
        <taxon>Alteromonadales</taxon>
        <taxon>Ferrimonadaceae</taxon>
        <taxon>Paraferrimonas</taxon>
    </lineage>
</organism>
<name>A0AA37W1F4_9GAMM</name>
<dbReference type="Proteomes" id="UP001161422">
    <property type="component" value="Unassembled WGS sequence"/>
</dbReference>
<dbReference type="RefSeq" id="WP_095504779.1">
    <property type="nucleotide sequence ID" value="NZ_BSNC01000006.1"/>
</dbReference>
<keyword evidence="1" id="KW-0812">Transmembrane</keyword>
<dbReference type="InterPro" id="IPR012902">
    <property type="entry name" value="N_methyl_site"/>
</dbReference>
<evidence type="ECO:0000256" key="1">
    <source>
        <dbReference type="SAM" id="Phobius"/>
    </source>
</evidence>
<reference evidence="2" key="2">
    <citation type="submission" date="2023-01" db="EMBL/GenBank/DDBJ databases">
        <title>Draft genome sequence of Paraferrimonas sedimenticola strain NBRC 101628.</title>
        <authorList>
            <person name="Sun Q."/>
            <person name="Mori K."/>
        </authorList>
    </citation>
    <scope>NUCLEOTIDE SEQUENCE</scope>
    <source>
        <strain evidence="2">NBRC 101628</strain>
    </source>
</reference>
<feature type="transmembrane region" description="Helical" evidence="1">
    <location>
        <begin position="12"/>
        <end position="34"/>
    </location>
</feature>
<dbReference type="Pfam" id="PF07963">
    <property type="entry name" value="N_methyl"/>
    <property type="match status" value="1"/>
</dbReference>
<dbReference type="EMBL" id="BSNC01000006">
    <property type="protein sequence ID" value="GLP97375.1"/>
    <property type="molecule type" value="Genomic_DNA"/>
</dbReference>
<accession>A0AA37W1F4</accession>
<protein>
    <submittedName>
        <fullName evidence="2">MSHA biogenesis protein MshO</fullName>
    </submittedName>
</protein>
<proteinExistence type="predicted"/>
<sequence>MIRVKQSGFTLVELVTVILILGVLAVGVSGFVIFGTRIFVESTTVDQVLSQSRFAIERMTRELRSAVPNSVRQTSGGGFQCLEFVPIKASASYVDVPVFPDTARVSATVFNLSPAISDVSGYQMLVYPLQPSEVYQASNGSLAKIFDVTRLTGNTIEFHGSVRFSEGSASKRFYLVNEAVSYCFSIDGGLYRYAGYNWANATQPLPAFMGDGVLMAEGVINDLSLDPPISLTPATLVNNAMIHIQPEFEVVGQSFRYQHQVQVVNVP</sequence>
<dbReference type="NCBIfam" id="TIGR02532">
    <property type="entry name" value="IV_pilin_GFxxxE"/>
    <property type="match status" value="1"/>
</dbReference>
<dbReference type="PROSITE" id="PS00409">
    <property type="entry name" value="PROKAR_NTER_METHYL"/>
    <property type="match status" value="1"/>
</dbReference>
<gene>
    <name evidence="2" type="primary">mshO</name>
    <name evidence="2" type="ORF">GCM10007895_26820</name>
</gene>
<reference evidence="2" key="1">
    <citation type="journal article" date="2014" name="Int. J. Syst. Evol. Microbiol.">
        <title>Complete genome sequence of Corynebacterium casei LMG S-19264T (=DSM 44701T), isolated from a smear-ripened cheese.</title>
        <authorList>
            <consortium name="US DOE Joint Genome Institute (JGI-PGF)"/>
            <person name="Walter F."/>
            <person name="Albersmeier A."/>
            <person name="Kalinowski J."/>
            <person name="Ruckert C."/>
        </authorList>
    </citation>
    <scope>NUCLEOTIDE SEQUENCE</scope>
    <source>
        <strain evidence="2">NBRC 101628</strain>
    </source>
</reference>
<keyword evidence="1" id="KW-1133">Transmembrane helix</keyword>
<comment type="caution">
    <text evidence="2">The sequence shown here is derived from an EMBL/GenBank/DDBJ whole genome shotgun (WGS) entry which is preliminary data.</text>
</comment>
<evidence type="ECO:0000313" key="3">
    <source>
        <dbReference type="Proteomes" id="UP001161422"/>
    </source>
</evidence>
<keyword evidence="3" id="KW-1185">Reference proteome</keyword>
<keyword evidence="1" id="KW-0472">Membrane</keyword>
<dbReference type="AlphaFoldDB" id="A0AA37W1F4"/>
<evidence type="ECO:0000313" key="2">
    <source>
        <dbReference type="EMBL" id="GLP97375.1"/>
    </source>
</evidence>